<keyword evidence="2" id="KW-1185">Reference proteome</keyword>
<protein>
    <submittedName>
        <fullName evidence="1">GH22417</fullName>
    </submittedName>
</protein>
<sequence>MFHRLAQVLKPSKNLCVTAAALQAVVELARNTVSSAHVASSVFLATGIGKSAVYNVHKAGPRTLPCGTPALMRRMVDRSPLTSTIKAKQVRPEQ</sequence>
<evidence type="ECO:0000313" key="1">
    <source>
        <dbReference type="EMBL" id="EDV98659.1"/>
    </source>
</evidence>
<dbReference type="InParanoid" id="B4JZ44"/>
<organism evidence="2">
    <name type="scientific">Drosophila grimshawi</name>
    <name type="common">Hawaiian fruit fly</name>
    <name type="synonym">Idiomyia grimshawi</name>
    <dbReference type="NCBI Taxonomy" id="7222"/>
    <lineage>
        <taxon>Eukaryota</taxon>
        <taxon>Metazoa</taxon>
        <taxon>Ecdysozoa</taxon>
        <taxon>Arthropoda</taxon>
        <taxon>Hexapoda</taxon>
        <taxon>Insecta</taxon>
        <taxon>Pterygota</taxon>
        <taxon>Neoptera</taxon>
        <taxon>Endopterygota</taxon>
        <taxon>Diptera</taxon>
        <taxon>Brachycera</taxon>
        <taxon>Muscomorpha</taxon>
        <taxon>Ephydroidea</taxon>
        <taxon>Drosophilidae</taxon>
        <taxon>Drosophila</taxon>
        <taxon>Hawaiian Drosophila</taxon>
    </lineage>
</organism>
<name>B4JZ44_DROGR</name>
<accession>B4JZ44</accession>
<evidence type="ECO:0000313" key="2">
    <source>
        <dbReference type="Proteomes" id="UP000001070"/>
    </source>
</evidence>
<dbReference type="AlphaFoldDB" id="B4JZ44"/>
<dbReference type="EMBL" id="CH916378">
    <property type="protein sequence ID" value="EDV98659.1"/>
    <property type="molecule type" value="Genomic_DNA"/>
</dbReference>
<dbReference type="PhylomeDB" id="B4JZ44"/>
<reference evidence="1 2" key="1">
    <citation type="journal article" date="2007" name="Nature">
        <title>Evolution of genes and genomes on the Drosophila phylogeny.</title>
        <authorList>
            <consortium name="Drosophila 12 Genomes Consortium"/>
            <person name="Clark A.G."/>
            <person name="Eisen M.B."/>
            <person name="Smith D.R."/>
            <person name="Bergman C.M."/>
            <person name="Oliver B."/>
            <person name="Markow T.A."/>
            <person name="Kaufman T.C."/>
            <person name="Kellis M."/>
            <person name="Gelbart W."/>
            <person name="Iyer V.N."/>
            <person name="Pollard D.A."/>
            <person name="Sackton T.B."/>
            <person name="Larracuente A.M."/>
            <person name="Singh N.D."/>
            <person name="Abad J.P."/>
            <person name="Abt D.N."/>
            <person name="Adryan B."/>
            <person name="Aguade M."/>
            <person name="Akashi H."/>
            <person name="Anderson W.W."/>
            <person name="Aquadro C.F."/>
            <person name="Ardell D.H."/>
            <person name="Arguello R."/>
            <person name="Artieri C.G."/>
            <person name="Barbash D.A."/>
            <person name="Barker D."/>
            <person name="Barsanti P."/>
            <person name="Batterham P."/>
            <person name="Batzoglou S."/>
            <person name="Begun D."/>
            <person name="Bhutkar A."/>
            <person name="Blanco E."/>
            <person name="Bosak S.A."/>
            <person name="Bradley R.K."/>
            <person name="Brand A.D."/>
            <person name="Brent M.R."/>
            <person name="Brooks A.N."/>
            <person name="Brown R.H."/>
            <person name="Butlin R.K."/>
            <person name="Caggese C."/>
            <person name="Calvi B.R."/>
            <person name="Bernardo de Carvalho A."/>
            <person name="Caspi A."/>
            <person name="Castrezana S."/>
            <person name="Celniker S.E."/>
            <person name="Chang J.L."/>
            <person name="Chapple C."/>
            <person name="Chatterji S."/>
            <person name="Chinwalla A."/>
            <person name="Civetta A."/>
            <person name="Clifton S.W."/>
            <person name="Comeron J.M."/>
            <person name="Costello J.C."/>
            <person name="Coyne J.A."/>
            <person name="Daub J."/>
            <person name="David R.G."/>
            <person name="Delcher A.L."/>
            <person name="Delehaunty K."/>
            <person name="Do C.B."/>
            <person name="Ebling H."/>
            <person name="Edwards K."/>
            <person name="Eickbush T."/>
            <person name="Evans J.D."/>
            <person name="Filipski A."/>
            <person name="Findeiss S."/>
            <person name="Freyhult E."/>
            <person name="Fulton L."/>
            <person name="Fulton R."/>
            <person name="Garcia A.C."/>
            <person name="Gardiner A."/>
            <person name="Garfield D.A."/>
            <person name="Garvin B.E."/>
            <person name="Gibson G."/>
            <person name="Gilbert D."/>
            <person name="Gnerre S."/>
            <person name="Godfrey J."/>
            <person name="Good R."/>
            <person name="Gotea V."/>
            <person name="Gravely B."/>
            <person name="Greenberg A.J."/>
            <person name="Griffiths-Jones S."/>
            <person name="Gross S."/>
            <person name="Guigo R."/>
            <person name="Gustafson E.A."/>
            <person name="Haerty W."/>
            <person name="Hahn M.W."/>
            <person name="Halligan D.L."/>
            <person name="Halpern A.L."/>
            <person name="Halter G.M."/>
            <person name="Han M.V."/>
            <person name="Heger A."/>
            <person name="Hillier L."/>
            <person name="Hinrichs A.S."/>
            <person name="Holmes I."/>
            <person name="Hoskins R.A."/>
            <person name="Hubisz M.J."/>
            <person name="Hultmark D."/>
            <person name="Huntley M.A."/>
            <person name="Jaffe D.B."/>
            <person name="Jagadeeshan S."/>
            <person name="Jeck W.R."/>
            <person name="Johnson J."/>
            <person name="Jones C.D."/>
            <person name="Jordan W.C."/>
            <person name="Karpen G.H."/>
            <person name="Kataoka E."/>
            <person name="Keightley P.D."/>
            <person name="Kheradpour P."/>
            <person name="Kirkness E.F."/>
            <person name="Koerich L.B."/>
            <person name="Kristiansen K."/>
            <person name="Kudrna D."/>
            <person name="Kulathinal R.J."/>
            <person name="Kumar S."/>
            <person name="Kwok R."/>
            <person name="Lander E."/>
            <person name="Langley C.H."/>
            <person name="Lapoint R."/>
            <person name="Lazzaro B.P."/>
            <person name="Lee S.J."/>
            <person name="Levesque L."/>
            <person name="Li R."/>
            <person name="Lin C.F."/>
            <person name="Lin M.F."/>
            <person name="Lindblad-Toh K."/>
            <person name="Llopart A."/>
            <person name="Long M."/>
            <person name="Low L."/>
            <person name="Lozovsky E."/>
            <person name="Lu J."/>
            <person name="Luo M."/>
            <person name="Machado C.A."/>
            <person name="Makalowski W."/>
            <person name="Marzo M."/>
            <person name="Matsuda M."/>
            <person name="Matzkin L."/>
            <person name="McAllister B."/>
            <person name="McBride C.S."/>
            <person name="McKernan B."/>
            <person name="McKernan K."/>
            <person name="Mendez-Lago M."/>
            <person name="Minx P."/>
            <person name="Mollenhauer M.U."/>
            <person name="Montooth K."/>
            <person name="Mount S.M."/>
            <person name="Mu X."/>
            <person name="Myers E."/>
            <person name="Negre B."/>
            <person name="Newfeld S."/>
            <person name="Nielsen R."/>
            <person name="Noor M.A."/>
            <person name="O'Grady P."/>
            <person name="Pachter L."/>
            <person name="Papaceit M."/>
            <person name="Parisi M.J."/>
            <person name="Parisi M."/>
            <person name="Parts L."/>
            <person name="Pedersen J.S."/>
            <person name="Pesole G."/>
            <person name="Phillippy A.M."/>
            <person name="Ponting C.P."/>
            <person name="Pop M."/>
            <person name="Porcelli D."/>
            <person name="Powell J.R."/>
            <person name="Prohaska S."/>
            <person name="Pruitt K."/>
            <person name="Puig M."/>
            <person name="Quesneville H."/>
            <person name="Ram K.R."/>
            <person name="Rand D."/>
            <person name="Rasmussen M.D."/>
            <person name="Reed L.K."/>
            <person name="Reenan R."/>
            <person name="Reily A."/>
            <person name="Remington K.A."/>
            <person name="Rieger T.T."/>
            <person name="Ritchie M.G."/>
            <person name="Robin C."/>
            <person name="Rogers Y.H."/>
            <person name="Rohde C."/>
            <person name="Rozas J."/>
            <person name="Rubenfield M.J."/>
            <person name="Ruiz A."/>
            <person name="Russo S."/>
            <person name="Salzberg S.L."/>
            <person name="Sanchez-Gracia A."/>
            <person name="Saranga D.J."/>
            <person name="Sato H."/>
            <person name="Schaeffer S.W."/>
            <person name="Schatz M.C."/>
            <person name="Schlenke T."/>
            <person name="Schwartz R."/>
            <person name="Segarra C."/>
            <person name="Singh R.S."/>
            <person name="Sirot L."/>
            <person name="Sirota M."/>
            <person name="Sisneros N.B."/>
            <person name="Smith C.D."/>
            <person name="Smith T.F."/>
            <person name="Spieth J."/>
            <person name="Stage D.E."/>
            <person name="Stark A."/>
            <person name="Stephan W."/>
            <person name="Strausberg R.L."/>
            <person name="Strempel S."/>
            <person name="Sturgill D."/>
            <person name="Sutton G."/>
            <person name="Sutton G.G."/>
            <person name="Tao W."/>
            <person name="Teichmann S."/>
            <person name="Tobari Y.N."/>
            <person name="Tomimura Y."/>
            <person name="Tsolas J.M."/>
            <person name="Valente V.L."/>
            <person name="Venter E."/>
            <person name="Venter J.C."/>
            <person name="Vicario S."/>
            <person name="Vieira F.G."/>
            <person name="Vilella A.J."/>
            <person name="Villasante A."/>
            <person name="Walenz B."/>
            <person name="Wang J."/>
            <person name="Wasserman M."/>
            <person name="Watts T."/>
            <person name="Wilson D."/>
            <person name="Wilson R.K."/>
            <person name="Wing R.A."/>
            <person name="Wolfner M.F."/>
            <person name="Wong A."/>
            <person name="Wong G.K."/>
            <person name="Wu C.I."/>
            <person name="Wu G."/>
            <person name="Yamamoto D."/>
            <person name="Yang H.P."/>
            <person name="Yang S.P."/>
            <person name="Yorke J.A."/>
            <person name="Yoshida K."/>
            <person name="Zdobnov E."/>
            <person name="Zhang P."/>
            <person name="Zhang Y."/>
            <person name="Zimin A.V."/>
            <person name="Baldwin J."/>
            <person name="Abdouelleil A."/>
            <person name="Abdulkadir J."/>
            <person name="Abebe A."/>
            <person name="Abera B."/>
            <person name="Abreu J."/>
            <person name="Acer S.C."/>
            <person name="Aftuck L."/>
            <person name="Alexander A."/>
            <person name="An P."/>
            <person name="Anderson E."/>
            <person name="Anderson S."/>
            <person name="Arachi H."/>
            <person name="Azer M."/>
            <person name="Bachantsang P."/>
            <person name="Barry A."/>
            <person name="Bayul T."/>
            <person name="Berlin A."/>
            <person name="Bessette D."/>
            <person name="Bloom T."/>
            <person name="Blye J."/>
            <person name="Boguslavskiy L."/>
            <person name="Bonnet C."/>
            <person name="Boukhgalter B."/>
            <person name="Bourzgui I."/>
            <person name="Brown A."/>
            <person name="Cahill P."/>
            <person name="Channer S."/>
            <person name="Cheshatsang Y."/>
            <person name="Chuda L."/>
            <person name="Citroen M."/>
            <person name="Collymore A."/>
            <person name="Cooke P."/>
            <person name="Costello M."/>
            <person name="D'Aco K."/>
            <person name="Daza R."/>
            <person name="De Haan G."/>
            <person name="DeGray S."/>
            <person name="DeMaso C."/>
            <person name="Dhargay N."/>
            <person name="Dooley K."/>
            <person name="Dooley E."/>
            <person name="Doricent M."/>
            <person name="Dorje P."/>
            <person name="Dorjee K."/>
            <person name="Dupes A."/>
            <person name="Elong R."/>
            <person name="Falk J."/>
            <person name="Farina A."/>
            <person name="Faro S."/>
            <person name="Ferguson D."/>
            <person name="Fisher S."/>
            <person name="Foley C.D."/>
            <person name="Franke A."/>
            <person name="Friedrich D."/>
            <person name="Gadbois L."/>
            <person name="Gearin G."/>
            <person name="Gearin C.R."/>
            <person name="Giannoukos G."/>
            <person name="Goode T."/>
            <person name="Graham J."/>
            <person name="Grandbois E."/>
            <person name="Grewal S."/>
            <person name="Gyaltsen K."/>
            <person name="Hafez N."/>
            <person name="Hagos B."/>
            <person name="Hall J."/>
            <person name="Henson C."/>
            <person name="Hollinger A."/>
            <person name="Honan T."/>
            <person name="Huard M.D."/>
            <person name="Hughes L."/>
            <person name="Hurhula B."/>
            <person name="Husby M.E."/>
            <person name="Kamat A."/>
            <person name="Kanga B."/>
            <person name="Kashin S."/>
            <person name="Khazanovich D."/>
            <person name="Kisner P."/>
            <person name="Lance K."/>
            <person name="Lara M."/>
            <person name="Lee W."/>
            <person name="Lennon N."/>
            <person name="Letendre F."/>
            <person name="LeVine R."/>
            <person name="Lipovsky A."/>
            <person name="Liu X."/>
            <person name="Liu J."/>
            <person name="Liu S."/>
            <person name="Lokyitsang T."/>
            <person name="Lokyitsang Y."/>
            <person name="Lubonja R."/>
            <person name="Lui A."/>
            <person name="MacDonald P."/>
            <person name="Magnisalis V."/>
            <person name="Maru K."/>
            <person name="Matthews C."/>
            <person name="McCusker W."/>
            <person name="McDonough S."/>
            <person name="Mehta T."/>
            <person name="Meldrim J."/>
            <person name="Meneus L."/>
            <person name="Mihai O."/>
            <person name="Mihalev A."/>
            <person name="Mihova T."/>
            <person name="Mittelman R."/>
            <person name="Mlenga V."/>
            <person name="Montmayeur A."/>
            <person name="Mulrain L."/>
            <person name="Navidi A."/>
            <person name="Naylor J."/>
            <person name="Negash T."/>
            <person name="Nguyen T."/>
            <person name="Nguyen N."/>
            <person name="Nicol R."/>
            <person name="Norbu C."/>
            <person name="Norbu N."/>
            <person name="Novod N."/>
            <person name="O'Neill B."/>
            <person name="Osman S."/>
            <person name="Markiewicz E."/>
            <person name="Oyono O.L."/>
            <person name="Patti C."/>
            <person name="Phunkhang P."/>
            <person name="Pierre F."/>
            <person name="Priest M."/>
            <person name="Raghuraman S."/>
            <person name="Rege F."/>
            <person name="Reyes R."/>
            <person name="Rise C."/>
            <person name="Rogov P."/>
            <person name="Ross K."/>
            <person name="Ryan E."/>
            <person name="Settipalli S."/>
            <person name="Shea T."/>
            <person name="Sherpa N."/>
            <person name="Shi L."/>
            <person name="Shih D."/>
            <person name="Sparrow T."/>
            <person name="Spaulding J."/>
            <person name="Stalker J."/>
            <person name="Stange-Thomann N."/>
            <person name="Stavropoulos S."/>
            <person name="Stone C."/>
            <person name="Strader C."/>
            <person name="Tesfaye S."/>
            <person name="Thomson T."/>
            <person name="Thoulutsang Y."/>
            <person name="Thoulutsang D."/>
            <person name="Topham K."/>
            <person name="Topping I."/>
            <person name="Tsamla T."/>
            <person name="Vassiliev H."/>
            <person name="Vo A."/>
            <person name="Wangchuk T."/>
            <person name="Wangdi T."/>
            <person name="Weiand M."/>
            <person name="Wilkinson J."/>
            <person name="Wilson A."/>
            <person name="Yadav S."/>
            <person name="Young G."/>
            <person name="Yu Q."/>
            <person name="Zembek L."/>
            <person name="Zhong D."/>
            <person name="Zimmer A."/>
            <person name="Zwirko Z."/>
            <person name="Jaffe D.B."/>
            <person name="Alvarez P."/>
            <person name="Brockman W."/>
            <person name="Butler J."/>
            <person name="Chin C."/>
            <person name="Gnerre S."/>
            <person name="Grabherr M."/>
            <person name="Kleber M."/>
            <person name="Mauceli E."/>
            <person name="MacCallum I."/>
        </authorList>
    </citation>
    <scope>NUCLEOTIDE SEQUENCE [LARGE SCALE GENOMIC DNA]</scope>
    <source>
        <strain evidence="2">Tucson 15287-2541.00</strain>
    </source>
</reference>
<dbReference type="HOGENOM" id="CLU_2388505_0_0_1"/>
<proteinExistence type="predicted"/>
<gene>
    <name evidence="1" type="primary">Dgri\GH22417</name>
    <name evidence="1" type="ORF">Dgri_GH22417</name>
</gene>
<dbReference type="Proteomes" id="UP000001070">
    <property type="component" value="Unassembled WGS sequence"/>
</dbReference>